<evidence type="ECO:0000256" key="1">
    <source>
        <dbReference type="ARBA" id="ARBA00022723"/>
    </source>
</evidence>
<name>A0AAV2APT3_9ARAC</name>
<proteinExistence type="predicted"/>
<evidence type="ECO:0000259" key="6">
    <source>
        <dbReference type="PROSITE" id="PS50089"/>
    </source>
</evidence>
<comment type="caution">
    <text evidence="7">The sequence shown here is derived from an EMBL/GenBank/DDBJ whole genome shotgun (WGS) entry which is preliminary data.</text>
</comment>
<dbReference type="InterPro" id="IPR013083">
    <property type="entry name" value="Znf_RING/FYVE/PHD"/>
</dbReference>
<dbReference type="AlphaFoldDB" id="A0AAV2APT3"/>
<dbReference type="Pfam" id="PF13639">
    <property type="entry name" value="zf-RING_2"/>
    <property type="match status" value="1"/>
</dbReference>
<reference evidence="7 8" key="1">
    <citation type="submission" date="2024-04" db="EMBL/GenBank/DDBJ databases">
        <authorList>
            <person name="Rising A."/>
            <person name="Reimegard J."/>
            <person name="Sonavane S."/>
            <person name="Akerstrom W."/>
            <person name="Nylinder S."/>
            <person name="Hedman E."/>
            <person name="Kallberg Y."/>
        </authorList>
    </citation>
    <scope>NUCLEOTIDE SEQUENCE [LARGE SCALE GENOMIC DNA]</scope>
</reference>
<keyword evidence="1" id="KW-0479">Metal-binding</keyword>
<keyword evidence="2 4" id="KW-0863">Zinc-finger</keyword>
<keyword evidence="3" id="KW-0862">Zinc</keyword>
<evidence type="ECO:0000313" key="7">
    <source>
        <dbReference type="EMBL" id="CAL1285621.1"/>
    </source>
</evidence>
<dbReference type="PANTHER" id="PTHR45969">
    <property type="entry name" value="RING ZINC FINGER PROTEIN-RELATED"/>
    <property type="match status" value="1"/>
</dbReference>
<evidence type="ECO:0000256" key="4">
    <source>
        <dbReference type="PROSITE-ProRule" id="PRU00175"/>
    </source>
</evidence>
<dbReference type="InterPro" id="IPR001841">
    <property type="entry name" value="Znf_RING"/>
</dbReference>
<dbReference type="Proteomes" id="UP001497382">
    <property type="component" value="Unassembled WGS sequence"/>
</dbReference>
<dbReference type="GO" id="GO:0061630">
    <property type="term" value="F:ubiquitin protein ligase activity"/>
    <property type="evidence" value="ECO:0007669"/>
    <property type="project" value="TreeGrafter"/>
</dbReference>
<dbReference type="GO" id="GO:0016567">
    <property type="term" value="P:protein ubiquitination"/>
    <property type="evidence" value="ECO:0007669"/>
    <property type="project" value="TreeGrafter"/>
</dbReference>
<keyword evidence="8" id="KW-1185">Reference proteome</keyword>
<dbReference type="PANTHER" id="PTHR45969:SF69">
    <property type="entry name" value="FINGER DOMAIN PROTEIN, PUTATIVE (AFU_ORTHOLOGUE AFUA_3G12190)-RELATED"/>
    <property type="match status" value="1"/>
</dbReference>
<gene>
    <name evidence="7" type="ORF">LARSCL_LOCUS13817</name>
</gene>
<dbReference type="PROSITE" id="PS50089">
    <property type="entry name" value="ZF_RING_2"/>
    <property type="match status" value="1"/>
</dbReference>
<dbReference type="EMBL" id="CAXIEN010000193">
    <property type="protein sequence ID" value="CAL1285621.1"/>
    <property type="molecule type" value="Genomic_DNA"/>
</dbReference>
<protein>
    <recommendedName>
        <fullName evidence="6">RING-type domain-containing protein</fullName>
    </recommendedName>
</protein>
<feature type="domain" description="RING-type" evidence="6">
    <location>
        <begin position="44"/>
        <end position="84"/>
    </location>
</feature>
<sequence>MGRVRKQPAKPTARKDSQPKRKRGSLQKIKLAPPSKTKEKVAKCCVCLDTTRYRKIKSLECSHTFHEQCINKWLDTNKKCPLCRMSLGQEKNKKDSNESNGRVQDLENDVFYEANGSFQVENEILYVPFDPINRMVLIIMRCFQNFV</sequence>
<organism evidence="7 8">
    <name type="scientific">Larinioides sclopetarius</name>
    <dbReference type="NCBI Taxonomy" id="280406"/>
    <lineage>
        <taxon>Eukaryota</taxon>
        <taxon>Metazoa</taxon>
        <taxon>Ecdysozoa</taxon>
        <taxon>Arthropoda</taxon>
        <taxon>Chelicerata</taxon>
        <taxon>Arachnida</taxon>
        <taxon>Araneae</taxon>
        <taxon>Araneomorphae</taxon>
        <taxon>Entelegynae</taxon>
        <taxon>Araneoidea</taxon>
        <taxon>Araneidae</taxon>
        <taxon>Larinioides</taxon>
    </lineage>
</organism>
<dbReference type="SMART" id="SM00184">
    <property type="entry name" value="RING"/>
    <property type="match status" value="1"/>
</dbReference>
<evidence type="ECO:0000256" key="3">
    <source>
        <dbReference type="ARBA" id="ARBA00022833"/>
    </source>
</evidence>
<evidence type="ECO:0000256" key="2">
    <source>
        <dbReference type="ARBA" id="ARBA00022771"/>
    </source>
</evidence>
<dbReference type="SUPFAM" id="SSF57850">
    <property type="entry name" value="RING/U-box"/>
    <property type="match status" value="1"/>
</dbReference>
<evidence type="ECO:0000256" key="5">
    <source>
        <dbReference type="SAM" id="MobiDB-lite"/>
    </source>
</evidence>
<dbReference type="Gene3D" id="3.30.40.10">
    <property type="entry name" value="Zinc/RING finger domain, C3HC4 (zinc finger)"/>
    <property type="match status" value="1"/>
</dbReference>
<dbReference type="GO" id="GO:0008270">
    <property type="term" value="F:zinc ion binding"/>
    <property type="evidence" value="ECO:0007669"/>
    <property type="project" value="UniProtKB-KW"/>
</dbReference>
<accession>A0AAV2APT3</accession>
<feature type="region of interest" description="Disordered" evidence="5">
    <location>
        <begin position="1"/>
        <end position="34"/>
    </location>
</feature>
<evidence type="ECO:0000313" key="8">
    <source>
        <dbReference type="Proteomes" id="UP001497382"/>
    </source>
</evidence>